<feature type="region of interest" description="Disordered" evidence="1">
    <location>
        <begin position="1"/>
        <end position="45"/>
    </location>
</feature>
<feature type="compositionally biased region" description="Pro residues" evidence="1">
    <location>
        <begin position="30"/>
        <end position="42"/>
    </location>
</feature>
<organism evidence="2 3">
    <name type="scientific">Immersiella caudata</name>
    <dbReference type="NCBI Taxonomy" id="314043"/>
    <lineage>
        <taxon>Eukaryota</taxon>
        <taxon>Fungi</taxon>
        <taxon>Dikarya</taxon>
        <taxon>Ascomycota</taxon>
        <taxon>Pezizomycotina</taxon>
        <taxon>Sordariomycetes</taxon>
        <taxon>Sordariomycetidae</taxon>
        <taxon>Sordariales</taxon>
        <taxon>Lasiosphaeriaceae</taxon>
        <taxon>Immersiella</taxon>
    </lineage>
</organism>
<feature type="region of interest" description="Disordered" evidence="1">
    <location>
        <begin position="167"/>
        <end position="219"/>
    </location>
</feature>
<protein>
    <submittedName>
        <fullName evidence="2">Uncharacterized protein</fullName>
    </submittedName>
</protein>
<evidence type="ECO:0000313" key="2">
    <source>
        <dbReference type="EMBL" id="KAK0622495.1"/>
    </source>
</evidence>
<feature type="compositionally biased region" description="Acidic residues" evidence="1">
    <location>
        <begin position="190"/>
        <end position="210"/>
    </location>
</feature>
<reference evidence="2" key="1">
    <citation type="submission" date="2023-06" db="EMBL/GenBank/DDBJ databases">
        <title>Genome-scale phylogeny and comparative genomics of the fungal order Sordariales.</title>
        <authorList>
            <consortium name="Lawrence Berkeley National Laboratory"/>
            <person name="Hensen N."/>
            <person name="Bonometti L."/>
            <person name="Westerberg I."/>
            <person name="Brannstrom I.O."/>
            <person name="Guillou S."/>
            <person name="Cros-Aarteil S."/>
            <person name="Calhoun S."/>
            <person name="Haridas S."/>
            <person name="Kuo A."/>
            <person name="Mondo S."/>
            <person name="Pangilinan J."/>
            <person name="Riley R."/>
            <person name="Labutti K."/>
            <person name="Andreopoulos B."/>
            <person name="Lipzen A."/>
            <person name="Chen C."/>
            <person name="Yanf M."/>
            <person name="Daum C."/>
            <person name="Ng V."/>
            <person name="Clum A."/>
            <person name="Steindorff A."/>
            <person name="Ohm R."/>
            <person name="Martin F."/>
            <person name="Silar P."/>
            <person name="Natvig D."/>
            <person name="Lalanne C."/>
            <person name="Gautier V."/>
            <person name="Ament-Velasquez S.L."/>
            <person name="Kruys A."/>
            <person name="Hutchinson M.I."/>
            <person name="Powell A.J."/>
            <person name="Barry K."/>
            <person name="Miller A.N."/>
            <person name="Grigoriev I.V."/>
            <person name="Debuchy R."/>
            <person name="Gladieux P."/>
            <person name="Thoren M.H."/>
            <person name="Johannesson H."/>
        </authorList>
    </citation>
    <scope>NUCLEOTIDE SEQUENCE</scope>
    <source>
        <strain evidence="2">CBS 606.72</strain>
    </source>
</reference>
<keyword evidence="3" id="KW-1185">Reference proteome</keyword>
<evidence type="ECO:0000256" key="1">
    <source>
        <dbReference type="SAM" id="MobiDB-lite"/>
    </source>
</evidence>
<evidence type="ECO:0000313" key="3">
    <source>
        <dbReference type="Proteomes" id="UP001175000"/>
    </source>
</evidence>
<proteinExistence type="predicted"/>
<name>A0AA39WVS6_9PEZI</name>
<accession>A0AA39WVS6</accession>
<dbReference type="AlphaFoldDB" id="A0AA39WVS6"/>
<feature type="compositionally biased region" description="Low complexity" evidence="1">
    <location>
        <begin position="9"/>
        <end position="26"/>
    </location>
</feature>
<comment type="caution">
    <text evidence="2">The sequence shown here is derived from an EMBL/GenBank/DDBJ whole genome shotgun (WGS) entry which is preliminary data.</text>
</comment>
<gene>
    <name evidence="2" type="ORF">B0T14DRAFT_563944</name>
</gene>
<sequence>MAKTKPTTSRKSVAKSQAQASTSSRSARPRPLPPPKPGPSPASQPEILLLYRRLKQYKTDKRNEVPHAERRNLTKDEFLSTMKRYHRFGQIGENLRNQLGEWILDNMRDVQGWASDIVATVALSNEGNKAWWFNDDPGYDEELKEEFRRAGLMDMTESGLDKIEELIDKDEDEEDDKNKDEDGFEVVGGDGEEEGEDDEGEGGEDEDEGGEGEKDKQLTKAIGALEATVCISFVEWPINHPRAAKY</sequence>
<dbReference type="EMBL" id="JAULSU010000003">
    <property type="protein sequence ID" value="KAK0622495.1"/>
    <property type="molecule type" value="Genomic_DNA"/>
</dbReference>
<dbReference type="Proteomes" id="UP001175000">
    <property type="component" value="Unassembled WGS sequence"/>
</dbReference>